<name>A0A6J2UV82_CHACN</name>
<dbReference type="PROSITE" id="PS50262">
    <property type="entry name" value="G_PROTEIN_RECEP_F1_2"/>
    <property type="match status" value="1"/>
</dbReference>
<evidence type="ECO:0000256" key="11">
    <source>
        <dbReference type="ARBA" id="ARBA00023180"/>
    </source>
</evidence>
<dbReference type="OrthoDB" id="9046662at2759"/>
<dbReference type="FunFam" id="1.20.1070.10:FF:000062">
    <property type="entry name" value="Neuropeptide Y receptor type 1"/>
    <property type="match status" value="1"/>
</dbReference>
<dbReference type="SUPFAM" id="SSF81321">
    <property type="entry name" value="Family A G protein-coupled receptor-like"/>
    <property type="match status" value="1"/>
</dbReference>
<dbReference type="CDD" id="cd15397">
    <property type="entry name" value="7tmA_NPY4R"/>
    <property type="match status" value="1"/>
</dbReference>
<dbReference type="GO" id="GO:0042923">
    <property type="term" value="F:neuropeptide binding"/>
    <property type="evidence" value="ECO:0007669"/>
    <property type="project" value="TreeGrafter"/>
</dbReference>
<evidence type="ECO:0000256" key="6">
    <source>
        <dbReference type="ARBA" id="ARBA00023040"/>
    </source>
</evidence>
<keyword evidence="13" id="KW-0449">Lipoprotein</keyword>
<dbReference type="PRINTS" id="PR01017">
    <property type="entry name" value="NRPEPTIDEY6R"/>
</dbReference>
<dbReference type="Proteomes" id="UP000504632">
    <property type="component" value="Chromosome 3"/>
</dbReference>
<keyword evidence="3" id="KW-1003">Cell membrane</keyword>
<keyword evidence="17" id="KW-1185">Reference proteome</keyword>
<evidence type="ECO:0000256" key="15">
    <source>
        <dbReference type="SAM" id="Phobius"/>
    </source>
</evidence>
<dbReference type="InParanoid" id="A0A6J2UV82"/>
<dbReference type="PRINTS" id="PR01012">
    <property type="entry name" value="NRPEPTIDEYR"/>
</dbReference>
<dbReference type="InterPro" id="IPR000611">
    <property type="entry name" value="NPY_rcpt"/>
</dbReference>
<evidence type="ECO:0000256" key="13">
    <source>
        <dbReference type="ARBA" id="ARBA00023288"/>
    </source>
</evidence>
<evidence type="ECO:0000256" key="4">
    <source>
        <dbReference type="ARBA" id="ARBA00022692"/>
    </source>
</evidence>
<reference evidence="18" key="1">
    <citation type="submission" date="2025-08" db="UniProtKB">
        <authorList>
            <consortium name="RefSeq"/>
        </authorList>
    </citation>
    <scope>IDENTIFICATION</scope>
</reference>
<dbReference type="RefSeq" id="XP_030623989.1">
    <property type="nucleotide sequence ID" value="XM_030768129.1"/>
</dbReference>
<gene>
    <name evidence="18" type="primary">npy8ar</name>
</gene>
<evidence type="ECO:0000256" key="9">
    <source>
        <dbReference type="ARBA" id="ARBA00023157"/>
    </source>
</evidence>
<evidence type="ECO:0000256" key="2">
    <source>
        <dbReference type="ARBA" id="ARBA00010663"/>
    </source>
</evidence>
<dbReference type="SMART" id="SM01381">
    <property type="entry name" value="7TM_GPCR_Srsx"/>
    <property type="match status" value="1"/>
</dbReference>
<dbReference type="PANTHER" id="PTHR24235">
    <property type="entry name" value="NEUROPEPTIDE Y RECEPTOR"/>
    <property type="match status" value="1"/>
</dbReference>
<keyword evidence="8" id="KW-0564">Palmitate</keyword>
<evidence type="ECO:0000256" key="10">
    <source>
        <dbReference type="ARBA" id="ARBA00023170"/>
    </source>
</evidence>
<evidence type="ECO:0000313" key="17">
    <source>
        <dbReference type="Proteomes" id="UP000504632"/>
    </source>
</evidence>
<feature type="transmembrane region" description="Helical" evidence="15">
    <location>
        <begin position="314"/>
        <end position="335"/>
    </location>
</feature>
<evidence type="ECO:0000256" key="5">
    <source>
        <dbReference type="ARBA" id="ARBA00022989"/>
    </source>
</evidence>
<evidence type="ECO:0000256" key="1">
    <source>
        <dbReference type="ARBA" id="ARBA00004651"/>
    </source>
</evidence>
<dbReference type="InterPro" id="IPR017452">
    <property type="entry name" value="GPCR_Rhodpsn_7TM"/>
</dbReference>
<feature type="transmembrane region" description="Helical" evidence="15">
    <location>
        <begin position="463"/>
        <end position="483"/>
    </location>
</feature>
<evidence type="ECO:0000256" key="12">
    <source>
        <dbReference type="ARBA" id="ARBA00023224"/>
    </source>
</evidence>
<dbReference type="PRINTS" id="PR00237">
    <property type="entry name" value="GPCRRHODOPSN"/>
</dbReference>
<dbReference type="Pfam" id="PF00001">
    <property type="entry name" value="7tm_1"/>
    <property type="match status" value="1"/>
</dbReference>
<evidence type="ECO:0000259" key="16">
    <source>
        <dbReference type="PROSITE" id="PS50262"/>
    </source>
</evidence>
<evidence type="ECO:0000256" key="14">
    <source>
        <dbReference type="RuleBase" id="RU000688"/>
    </source>
</evidence>
<dbReference type="Gene3D" id="1.20.1070.10">
    <property type="entry name" value="Rhodopsin 7-helix transmembrane proteins"/>
    <property type="match status" value="1"/>
</dbReference>
<comment type="similarity">
    <text evidence="2 14">Belongs to the G-protein coupled receptor 1 family.</text>
</comment>
<feature type="transmembrane region" description="Helical" evidence="15">
    <location>
        <begin position="355"/>
        <end position="378"/>
    </location>
</feature>
<organism evidence="17 18">
    <name type="scientific">Chanos chanos</name>
    <name type="common">Milkfish</name>
    <name type="synonym">Mugil chanos</name>
    <dbReference type="NCBI Taxonomy" id="29144"/>
    <lineage>
        <taxon>Eukaryota</taxon>
        <taxon>Metazoa</taxon>
        <taxon>Chordata</taxon>
        <taxon>Craniata</taxon>
        <taxon>Vertebrata</taxon>
        <taxon>Euteleostomi</taxon>
        <taxon>Actinopterygii</taxon>
        <taxon>Neopterygii</taxon>
        <taxon>Teleostei</taxon>
        <taxon>Ostariophysi</taxon>
        <taxon>Gonorynchiformes</taxon>
        <taxon>Chanidae</taxon>
        <taxon>Chanos</taxon>
    </lineage>
</organism>
<evidence type="ECO:0000313" key="18">
    <source>
        <dbReference type="RefSeq" id="XP_030623989.1"/>
    </source>
</evidence>
<keyword evidence="10 14" id="KW-0675">Receptor</keyword>
<feature type="transmembrane region" description="Helical" evidence="15">
    <location>
        <begin position="241"/>
        <end position="264"/>
    </location>
</feature>
<dbReference type="PROSITE" id="PS00237">
    <property type="entry name" value="G_PROTEIN_RECEP_F1_1"/>
    <property type="match status" value="1"/>
</dbReference>
<keyword evidence="6 14" id="KW-0297">G-protein coupled receptor</keyword>
<dbReference type="GO" id="GO:0005886">
    <property type="term" value="C:plasma membrane"/>
    <property type="evidence" value="ECO:0007669"/>
    <property type="project" value="UniProtKB-SubCell"/>
</dbReference>
<feature type="transmembrane region" description="Helical" evidence="15">
    <location>
        <begin position="503"/>
        <end position="525"/>
    </location>
</feature>
<dbReference type="InterPro" id="IPR000986">
    <property type="entry name" value="NeuroY6_rcpt"/>
</dbReference>
<comment type="subcellular location">
    <subcellularLocation>
        <location evidence="1">Cell membrane</location>
        <topology evidence="1">Multi-pass membrane protein</topology>
    </subcellularLocation>
</comment>
<keyword evidence="9" id="KW-1015">Disulfide bond</keyword>
<dbReference type="PANTHER" id="PTHR24235:SF25">
    <property type="entry name" value="NEUROPEPTIDE Y RECEPTOR TYPE 4-RELATED"/>
    <property type="match status" value="1"/>
</dbReference>
<proteinExistence type="inferred from homology"/>
<keyword evidence="12 14" id="KW-0807">Transducer</keyword>
<keyword evidence="4 14" id="KW-0812">Transmembrane</keyword>
<evidence type="ECO:0000256" key="7">
    <source>
        <dbReference type="ARBA" id="ARBA00023136"/>
    </source>
</evidence>
<feature type="transmembrane region" description="Helical" evidence="15">
    <location>
        <begin position="410"/>
        <end position="433"/>
    </location>
</feature>
<keyword evidence="11" id="KW-0325">Glycoprotein</keyword>
<keyword evidence="7 15" id="KW-0472">Membrane</keyword>
<keyword evidence="5 15" id="KW-1133">Transmembrane helix</keyword>
<dbReference type="AlphaFoldDB" id="A0A6J2UV82"/>
<protein>
    <submittedName>
        <fullName evidence="18">Neuropeptide Y receptor Y8a</fullName>
    </submittedName>
</protein>
<dbReference type="GO" id="GO:0043005">
    <property type="term" value="C:neuron projection"/>
    <property type="evidence" value="ECO:0007669"/>
    <property type="project" value="TreeGrafter"/>
</dbReference>
<feature type="transmembrane region" description="Helical" evidence="15">
    <location>
        <begin position="276"/>
        <end position="302"/>
    </location>
</feature>
<sequence length="582" mass="64953">MRREGHSKGDCMKKLAQSESAVTMRGYVLLKPEGCGDTVSVHSSVIRRFTEEIFQKDQKIDLFRRSGFSLYPSRSSSGVSLKGNGSFRSQGALLFIRRARSLKLDFFENALECHGHVLHWPYTLGFALPLLLALHCIDLSLTLALPNPPGASLWIRPCLFIDHRITWGGGAEERFDLKDSPAELTLRRAYGFSLLSPHINIMDAAGDSAVHSANASAGGGWDQMPWVNSSLCPPSVSGTTFLIVAYSAVIAVGLLGNASLVFIISRQKEMRNVTNILIANLSCSDILMCVVCLPVTVIYTLMDRWILGEALCKVTPFVQCMSVTVSIFSLVLIALERHQLIIHPTGWTPAAGHSYLAVAVTWIVACFISLPFLSFNVLTNAPFQNLSLPFNPFSDHVICMEFWPSEKNRLAYTTSLLLFQYCLPLLLILLCYLRIFLRLRRRKDMVDQASEARQRKARGAQRINAMLVTIVVAFTLCWLPLNVFNTIFDWHHQALPSCQHDVIFSACHLTAMASTCVNPVVYGFLNSNFQRELKASLQHCRCCWVTTESYESFPLSTVGTDVTRVINTHRGSLIRAEQCLHS</sequence>
<dbReference type="CTD" id="30714"/>
<dbReference type="GO" id="GO:0004983">
    <property type="term" value="F:neuropeptide Y receptor activity"/>
    <property type="evidence" value="ECO:0007669"/>
    <property type="project" value="InterPro"/>
</dbReference>
<evidence type="ECO:0000256" key="3">
    <source>
        <dbReference type="ARBA" id="ARBA00022475"/>
    </source>
</evidence>
<evidence type="ECO:0000256" key="8">
    <source>
        <dbReference type="ARBA" id="ARBA00023139"/>
    </source>
</evidence>
<accession>A0A6J2UV82</accession>
<feature type="domain" description="G-protein coupled receptors family 1 profile" evidence="16">
    <location>
        <begin position="256"/>
        <end position="522"/>
    </location>
</feature>
<dbReference type="GeneID" id="115807258"/>
<dbReference type="InterPro" id="IPR000276">
    <property type="entry name" value="GPCR_Rhodpsn"/>
</dbReference>